<keyword evidence="1 6" id="KW-0963">Cytoplasm</keyword>
<comment type="similarity">
    <text evidence="6">Belongs to the methyltransferase superfamily. RNA methyltransferase RsmG family.</text>
</comment>
<keyword evidence="2 6" id="KW-0698">rRNA processing</keyword>
<evidence type="ECO:0000256" key="1">
    <source>
        <dbReference type="ARBA" id="ARBA00022490"/>
    </source>
</evidence>
<evidence type="ECO:0000256" key="3">
    <source>
        <dbReference type="ARBA" id="ARBA00022603"/>
    </source>
</evidence>
<evidence type="ECO:0000313" key="7">
    <source>
        <dbReference type="EMBL" id="NVD44454.1"/>
    </source>
</evidence>
<dbReference type="EMBL" id="JABWGV010000002">
    <property type="protein sequence ID" value="NVD44454.1"/>
    <property type="molecule type" value="Genomic_DNA"/>
</dbReference>
<evidence type="ECO:0000256" key="6">
    <source>
        <dbReference type="HAMAP-Rule" id="MF_00074"/>
    </source>
</evidence>
<organism evidence="7 8">
    <name type="scientific">Qipengyuania atrilutea</name>
    <dbReference type="NCBI Taxonomy" id="2744473"/>
    <lineage>
        <taxon>Bacteria</taxon>
        <taxon>Pseudomonadati</taxon>
        <taxon>Pseudomonadota</taxon>
        <taxon>Alphaproteobacteria</taxon>
        <taxon>Sphingomonadales</taxon>
        <taxon>Erythrobacteraceae</taxon>
        <taxon>Qipengyuania</taxon>
    </lineage>
</organism>
<comment type="caution">
    <text evidence="6">Lacks conserved residue(s) required for the propagation of feature annotation.</text>
</comment>
<dbReference type="HAMAP" id="MF_00074">
    <property type="entry name" value="16SrRNA_methyltr_G"/>
    <property type="match status" value="1"/>
</dbReference>
<dbReference type="PANTHER" id="PTHR31760">
    <property type="entry name" value="S-ADENOSYL-L-METHIONINE-DEPENDENT METHYLTRANSFERASES SUPERFAMILY PROTEIN"/>
    <property type="match status" value="1"/>
</dbReference>
<keyword evidence="4 6" id="KW-0808">Transferase</keyword>
<dbReference type="PANTHER" id="PTHR31760:SF0">
    <property type="entry name" value="S-ADENOSYL-L-METHIONINE-DEPENDENT METHYLTRANSFERASES SUPERFAMILY PROTEIN"/>
    <property type="match status" value="1"/>
</dbReference>
<dbReference type="EC" id="2.1.1.170" evidence="6"/>
<protein>
    <recommendedName>
        <fullName evidence="6">Ribosomal RNA small subunit methyltransferase G</fullName>
        <ecNumber evidence="6">2.1.1.170</ecNumber>
    </recommendedName>
    <alternativeName>
        <fullName evidence="6">16S rRNA 7-methylguanosine methyltransferase</fullName>
        <shortName evidence="6">16S rRNA m7G methyltransferase</shortName>
    </alternativeName>
</protein>
<keyword evidence="3 6" id="KW-0489">Methyltransferase</keyword>
<dbReference type="AlphaFoldDB" id="A0A850GXX7"/>
<dbReference type="InterPro" id="IPR003682">
    <property type="entry name" value="rRNA_ssu_MeTfrase_G"/>
</dbReference>
<dbReference type="Gene3D" id="3.40.50.150">
    <property type="entry name" value="Vaccinia Virus protein VP39"/>
    <property type="match status" value="1"/>
</dbReference>
<dbReference type="SUPFAM" id="SSF53335">
    <property type="entry name" value="S-adenosyl-L-methionine-dependent methyltransferases"/>
    <property type="match status" value="1"/>
</dbReference>
<reference evidence="7 8" key="1">
    <citation type="submission" date="2020-06" db="EMBL/GenBank/DDBJ databases">
        <title>Altererythrobacter sp. HHU K3-1.</title>
        <authorList>
            <person name="Zhang D."/>
            <person name="Xue H."/>
        </authorList>
    </citation>
    <scope>NUCLEOTIDE SEQUENCE [LARGE SCALE GENOMIC DNA]</scope>
    <source>
        <strain evidence="7 8">HHU K3-1</strain>
    </source>
</reference>
<evidence type="ECO:0000313" key="8">
    <source>
        <dbReference type="Proteomes" id="UP000561438"/>
    </source>
</evidence>
<feature type="binding site" evidence="6">
    <location>
        <position position="80"/>
    </location>
    <ligand>
        <name>S-adenosyl-L-methionine</name>
        <dbReference type="ChEBI" id="CHEBI:59789"/>
    </ligand>
</feature>
<comment type="caution">
    <text evidence="7">The sequence shown here is derived from an EMBL/GenBank/DDBJ whole genome shotgun (WGS) entry which is preliminary data.</text>
</comment>
<dbReference type="GO" id="GO:0005829">
    <property type="term" value="C:cytosol"/>
    <property type="evidence" value="ECO:0007669"/>
    <property type="project" value="TreeGrafter"/>
</dbReference>
<comment type="catalytic activity">
    <reaction evidence="6">
        <text>guanosine(527) in 16S rRNA + S-adenosyl-L-methionine = N(7)-methylguanosine(527) in 16S rRNA + S-adenosyl-L-homocysteine</text>
        <dbReference type="Rhea" id="RHEA:42732"/>
        <dbReference type="Rhea" id="RHEA-COMP:10209"/>
        <dbReference type="Rhea" id="RHEA-COMP:10210"/>
        <dbReference type="ChEBI" id="CHEBI:57856"/>
        <dbReference type="ChEBI" id="CHEBI:59789"/>
        <dbReference type="ChEBI" id="CHEBI:74269"/>
        <dbReference type="ChEBI" id="CHEBI:74480"/>
        <dbReference type="EC" id="2.1.1.170"/>
    </reaction>
</comment>
<dbReference type="NCBIfam" id="TIGR00138">
    <property type="entry name" value="rsmG_gidB"/>
    <property type="match status" value="1"/>
</dbReference>
<evidence type="ECO:0000256" key="5">
    <source>
        <dbReference type="ARBA" id="ARBA00022691"/>
    </source>
</evidence>
<feature type="binding site" evidence="6">
    <location>
        <position position="75"/>
    </location>
    <ligand>
        <name>S-adenosyl-L-methionine</name>
        <dbReference type="ChEBI" id="CHEBI:59789"/>
    </ligand>
</feature>
<gene>
    <name evidence="6 7" type="primary">rsmG</name>
    <name evidence="7" type="ORF">HUV48_05415</name>
</gene>
<sequence length="206" mass="23478">MISNEAEAKKYVASLCSDEDFEKLEQYVSMLRDENRHQNLVAHRSLDNVWHRHIADSAQLVRYVPRETQVVLDLGSGAGLPGLIWTMIRPNDQVILVESRRRRIEWLQRVTNLLALTNCQIFGERLENMETFHAEVITARAFAPLPQLVALAERFSTKGTTWVLPKGRSAAQERQKLPARVRSLFHVEQSLTDQNAGILIGKSPPE</sequence>
<feature type="binding site" evidence="6">
    <location>
        <position position="140"/>
    </location>
    <ligand>
        <name>S-adenosyl-L-methionine</name>
        <dbReference type="ChEBI" id="CHEBI:59789"/>
    </ligand>
</feature>
<dbReference type="Proteomes" id="UP000561438">
    <property type="component" value="Unassembled WGS sequence"/>
</dbReference>
<comment type="subcellular location">
    <subcellularLocation>
        <location evidence="6">Cytoplasm</location>
    </subcellularLocation>
</comment>
<feature type="binding site" evidence="6">
    <location>
        <begin position="126"/>
        <end position="127"/>
    </location>
    <ligand>
        <name>S-adenosyl-L-methionine</name>
        <dbReference type="ChEBI" id="CHEBI:59789"/>
    </ligand>
</feature>
<dbReference type="RefSeq" id="WP_176266788.1">
    <property type="nucleotide sequence ID" value="NZ_JABWGV010000002.1"/>
</dbReference>
<dbReference type="PIRSF" id="PIRSF003078">
    <property type="entry name" value="GidB"/>
    <property type="match status" value="1"/>
</dbReference>
<dbReference type="InterPro" id="IPR029063">
    <property type="entry name" value="SAM-dependent_MTases_sf"/>
</dbReference>
<accession>A0A850GXX7</accession>
<dbReference type="Pfam" id="PF02527">
    <property type="entry name" value="GidB"/>
    <property type="match status" value="1"/>
</dbReference>
<keyword evidence="8" id="KW-1185">Reference proteome</keyword>
<dbReference type="GO" id="GO:0070043">
    <property type="term" value="F:rRNA (guanine-N7-)-methyltransferase activity"/>
    <property type="evidence" value="ECO:0007669"/>
    <property type="project" value="UniProtKB-UniRule"/>
</dbReference>
<proteinExistence type="inferred from homology"/>
<comment type="function">
    <text evidence="6">Specifically methylates the N7 position of guanine in position 527 of 16S rRNA.</text>
</comment>
<evidence type="ECO:0000256" key="4">
    <source>
        <dbReference type="ARBA" id="ARBA00022679"/>
    </source>
</evidence>
<keyword evidence="5 6" id="KW-0949">S-adenosyl-L-methionine</keyword>
<evidence type="ECO:0000256" key="2">
    <source>
        <dbReference type="ARBA" id="ARBA00022552"/>
    </source>
</evidence>
<name>A0A850GXX7_9SPHN</name>